<gene>
    <name evidence="1" type="ORF">NTEN_LOCUS2866</name>
</gene>
<evidence type="ECO:0000313" key="2">
    <source>
        <dbReference type="Proteomes" id="UP000479000"/>
    </source>
</evidence>
<sequence>MGWFIDKIYLSNIEEASDELHHVRPPPWQAYLDEVLLNCRLWHSTCIAEKIKNPKIIFFSKFDISQSFNSFHLLARIPEKIGFLSCSSTAEIRAFQHIIRHILRNLKKKSSFYLRCYQKTLLASRRTSTYASFFGFCTCPTILKEIKIGRWRMIVYRSSCLLCVPGLSNKNYFWLENCWVIGIFSQNLIYSRLNFASIGGCRKIIGSSVQKLWWIETQNIDLYYRYQSQCTISIQNIQYRYQHRFTVSIPKSIYSIDTNIDLQYQRKHKFAVSIQISIYFWVWKQELPLVVITMYVMIRDRIPQDLMVRKSSSFPYRWRLFRSKSDQ</sequence>
<dbReference type="Proteomes" id="UP000479000">
    <property type="component" value="Unassembled WGS sequence"/>
</dbReference>
<dbReference type="EMBL" id="CADCXU010004545">
    <property type="protein sequence ID" value="CAA9996319.1"/>
    <property type="molecule type" value="Genomic_DNA"/>
</dbReference>
<evidence type="ECO:0000313" key="1">
    <source>
        <dbReference type="EMBL" id="CAA9996319.1"/>
    </source>
</evidence>
<name>A0A6H5G3A9_9HEMI</name>
<dbReference type="AlphaFoldDB" id="A0A6H5G3A9"/>
<keyword evidence="2" id="KW-1185">Reference proteome</keyword>
<reference evidence="1 2" key="1">
    <citation type="submission" date="2020-02" db="EMBL/GenBank/DDBJ databases">
        <authorList>
            <person name="Ferguson B K."/>
        </authorList>
    </citation>
    <scope>NUCLEOTIDE SEQUENCE [LARGE SCALE GENOMIC DNA]</scope>
</reference>
<proteinExistence type="predicted"/>
<accession>A0A6H5G3A9</accession>
<organism evidence="1 2">
    <name type="scientific">Nesidiocoris tenuis</name>
    <dbReference type="NCBI Taxonomy" id="355587"/>
    <lineage>
        <taxon>Eukaryota</taxon>
        <taxon>Metazoa</taxon>
        <taxon>Ecdysozoa</taxon>
        <taxon>Arthropoda</taxon>
        <taxon>Hexapoda</taxon>
        <taxon>Insecta</taxon>
        <taxon>Pterygota</taxon>
        <taxon>Neoptera</taxon>
        <taxon>Paraneoptera</taxon>
        <taxon>Hemiptera</taxon>
        <taxon>Heteroptera</taxon>
        <taxon>Panheteroptera</taxon>
        <taxon>Cimicomorpha</taxon>
        <taxon>Miridae</taxon>
        <taxon>Dicyphina</taxon>
        <taxon>Nesidiocoris</taxon>
    </lineage>
</organism>
<protein>
    <submittedName>
        <fullName evidence="1">Uncharacterized protein</fullName>
    </submittedName>
</protein>
<feature type="non-terminal residue" evidence="1">
    <location>
        <position position="327"/>
    </location>
</feature>